<keyword evidence="3" id="KW-1185">Reference proteome</keyword>
<name>A0A4R3KG23_9FIRM</name>
<evidence type="ECO:0000313" key="3">
    <source>
        <dbReference type="Proteomes" id="UP000295726"/>
    </source>
</evidence>
<dbReference type="Proteomes" id="UP000295726">
    <property type="component" value="Unassembled WGS sequence"/>
</dbReference>
<accession>A0A4R3KG23</accession>
<gene>
    <name evidence="2" type="ORF">EDD59_10221</name>
</gene>
<keyword evidence="1" id="KW-0472">Membrane</keyword>
<dbReference type="AlphaFoldDB" id="A0A4R3KG23"/>
<sequence length="166" mass="19018">MNDSFYEQLVTHKSGLKENLIRIVVTVVITLFLLLTLPLLGFLSIVITIVLALLAYYFLFQKLNVEYEYTLLNHDLEVDAIYSKSKRKKLLTLDIQQAEIIAPKGSPRMNSYHPDKTMDFSSGDSSAKAFAIMTFIDQKSTCIIIEPDETMLGHMKSWMGMKLWMD</sequence>
<dbReference type="Pfam" id="PF19601">
    <property type="entry name" value="DUF6106"/>
    <property type="match status" value="1"/>
</dbReference>
<dbReference type="EMBL" id="SLZZ01000002">
    <property type="protein sequence ID" value="TCS82160.1"/>
    <property type="molecule type" value="Genomic_DNA"/>
</dbReference>
<reference evidence="2 3" key="1">
    <citation type="submission" date="2019-03" db="EMBL/GenBank/DDBJ databases">
        <title>Genomic Encyclopedia of Type Strains, Phase IV (KMG-IV): sequencing the most valuable type-strain genomes for metagenomic binning, comparative biology and taxonomic classification.</title>
        <authorList>
            <person name="Goeker M."/>
        </authorList>
    </citation>
    <scope>NUCLEOTIDE SEQUENCE [LARGE SCALE GENOMIC DNA]</scope>
    <source>
        <strain evidence="2 3">DSM 29489</strain>
    </source>
</reference>
<dbReference type="InterPro" id="IPR046088">
    <property type="entry name" value="DUF6106"/>
</dbReference>
<keyword evidence="1" id="KW-1133">Transmembrane helix</keyword>
<evidence type="ECO:0000256" key="1">
    <source>
        <dbReference type="SAM" id="Phobius"/>
    </source>
</evidence>
<dbReference type="OrthoDB" id="2062630at2"/>
<organism evidence="2 3">
    <name type="scientific">Muricomes intestini</name>
    <dbReference type="NCBI Taxonomy" id="1796634"/>
    <lineage>
        <taxon>Bacteria</taxon>
        <taxon>Bacillati</taxon>
        <taxon>Bacillota</taxon>
        <taxon>Clostridia</taxon>
        <taxon>Lachnospirales</taxon>
        <taxon>Lachnospiraceae</taxon>
        <taxon>Muricomes</taxon>
    </lineage>
</organism>
<proteinExistence type="predicted"/>
<protein>
    <submittedName>
        <fullName evidence="2">Uncharacterized protein</fullName>
    </submittedName>
</protein>
<comment type="caution">
    <text evidence="2">The sequence shown here is derived from an EMBL/GenBank/DDBJ whole genome shotgun (WGS) entry which is preliminary data.</text>
</comment>
<dbReference type="RefSeq" id="WP_132378266.1">
    <property type="nucleotide sequence ID" value="NZ_SLZZ01000002.1"/>
</dbReference>
<feature type="transmembrane region" description="Helical" evidence="1">
    <location>
        <begin position="42"/>
        <end position="60"/>
    </location>
</feature>
<feature type="transmembrane region" description="Helical" evidence="1">
    <location>
        <begin position="20"/>
        <end position="36"/>
    </location>
</feature>
<keyword evidence="1" id="KW-0812">Transmembrane</keyword>
<evidence type="ECO:0000313" key="2">
    <source>
        <dbReference type="EMBL" id="TCS82160.1"/>
    </source>
</evidence>